<gene>
    <name evidence="1" type="ORF">SpAn4DRAFT_4351</name>
</gene>
<reference evidence="2" key="1">
    <citation type="submission" date="2015-03" db="EMBL/GenBank/DDBJ databases">
        <authorList>
            <person name="Nijsse Bart"/>
        </authorList>
    </citation>
    <scope>NUCLEOTIDE SEQUENCE [LARGE SCALE GENOMIC DNA]</scope>
</reference>
<protein>
    <submittedName>
        <fullName evidence="1">Uncharacterized protein</fullName>
    </submittedName>
</protein>
<keyword evidence="2" id="KW-1185">Reference proteome</keyword>
<accession>A0A0U1L5N0</accession>
<proteinExistence type="predicted"/>
<name>A0A0U1L5N0_9FIRM</name>
<sequence length="118" mass="13619">MMRHAEYFEDVHVGCICAGIMDGDILAAKDREREMKNRAKRKQNYLKKEWRVKKNGNYVLKYKNEWLTIVPSKWGNAGFGVVWNGHGMWRYKGKSIGDFLTAVYAAFDLVDPLIGESS</sequence>
<evidence type="ECO:0000313" key="1">
    <source>
        <dbReference type="EMBL" id="CQR74987.1"/>
    </source>
</evidence>
<dbReference type="AlphaFoldDB" id="A0A0U1L5N0"/>
<evidence type="ECO:0000313" key="2">
    <source>
        <dbReference type="Proteomes" id="UP000049855"/>
    </source>
</evidence>
<dbReference type="EMBL" id="CTRP01000016">
    <property type="protein sequence ID" value="CQR74987.1"/>
    <property type="molecule type" value="Genomic_DNA"/>
</dbReference>
<dbReference type="Proteomes" id="UP000049855">
    <property type="component" value="Unassembled WGS sequence"/>
</dbReference>
<organism evidence="1 2">
    <name type="scientific">Sporomusa ovata</name>
    <dbReference type="NCBI Taxonomy" id="2378"/>
    <lineage>
        <taxon>Bacteria</taxon>
        <taxon>Bacillati</taxon>
        <taxon>Bacillota</taxon>
        <taxon>Negativicutes</taxon>
        <taxon>Selenomonadales</taxon>
        <taxon>Sporomusaceae</taxon>
        <taxon>Sporomusa</taxon>
    </lineage>
</organism>